<dbReference type="GO" id="GO:0004386">
    <property type="term" value="F:helicase activity"/>
    <property type="evidence" value="ECO:0007669"/>
    <property type="project" value="UniProtKB-KW"/>
</dbReference>
<organism evidence="2 3">
    <name type="scientific">Trichonephila clavata</name>
    <name type="common">Joro spider</name>
    <name type="synonym">Nephila clavata</name>
    <dbReference type="NCBI Taxonomy" id="2740835"/>
    <lineage>
        <taxon>Eukaryota</taxon>
        <taxon>Metazoa</taxon>
        <taxon>Ecdysozoa</taxon>
        <taxon>Arthropoda</taxon>
        <taxon>Chelicerata</taxon>
        <taxon>Arachnida</taxon>
        <taxon>Araneae</taxon>
        <taxon>Araneomorphae</taxon>
        <taxon>Entelegynae</taxon>
        <taxon>Araneoidea</taxon>
        <taxon>Nephilidae</taxon>
        <taxon>Trichonephila</taxon>
    </lineage>
</organism>
<keyword evidence="2" id="KW-0547">Nucleotide-binding</keyword>
<evidence type="ECO:0000313" key="2">
    <source>
        <dbReference type="EMBL" id="GFQ64952.1"/>
    </source>
</evidence>
<feature type="compositionally biased region" description="Basic and acidic residues" evidence="1">
    <location>
        <begin position="19"/>
        <end position="28"/>
    </location>
</feature>
<feature type="region of interest" description="Disordered" evidence="1">
    <location>
        <begin position="1"/>
        <end position="29"/>
    </location>
</feature>
<dbReference type="AlphaFoldDB" id="A0A8X6H0Y1"/>
<keyword evidence="2" id="KW-0378">Hydrolase</keyword>
<dbReference type="OrthoDB" id="6434220at2759"/>
<name>A0A8X6H0Y1_TRICU</name>
<keyword evidence="3" id="KW-1185">Reference proteome</keyword>
<comment type="caution">
    <text evidence="2">The sequence shown here is derived from an EMBL/GenBank/DDBJ whole genome shotgun (WGS) entry which is preliminary data.</text>
</comment>
<proteinExistence type="predicted"/>
<dbReference type="EMBL" id="BMAO01020090">
    <property type="protein sequence ID" value="GFQ64952.1"/>
    <property type="molecule type" value="Genomic_DNA"/>
</dbReference>
<dbReference type="Proteomes" id="UP000887116">
    <property type="component" value="Unassembled WGS sequence"/>
</dbReference>
<reference evidence="2" key="1">
    <citation type="submission" date="2020-07" db="EMBL/GenBank/DDBJ databases">
        <title>Multicomponent nature underlies the extraordinary mechanical properties of spider dragline silk.</title>
        <authorList>
            <person name="Kono N."/>
            <person name="Nakamura H."/>
            <person name="Mori M."/>
            <person name="Yoshida Y."/>
            <person name="Ohtoshi R."/>
            <person name="Malay A.D."/>
            <person name="Moran D.A.P."/>
            <person name="Tomita M."/>
            <person name="Numata K."/>
            <person name="Arakawa K."/>
        </authorList>
    </citation>
    <scope>NUCLEOTIDE SEQUENCE</scope>
</reference>
<keyword evidence="2" id="KW-0347">Helicase</keyword>
<evidence type="ECO:0000256" key="1">
    <source>
        <dbReference type="SAM" id="MobiDB-lite"/>
    </source>
</evidence>
<accession>A0A8X6H0Y1</accession>
<gene>
    <name evidence="2" type="primary">pif1_97</name>
    <name evidence="2" type="ORF">TNCT_409651</name>
</gene>
<sequence>MNFEPFYAKKGGDSEEEGIDAKKEEQPTRQRPINLANNTKRVIRNVPIVVRVPFFQMPTDPENYFVCSYNMYHFTLKMELIDEHYNTREAFLARKQQLGQMHILKHIVQEIDNLRLPLIRRMLSIFLKIQKKLLRQNLKMK</sequence>
<protein>
    <submittedName>
        <fullName evidence="2">ATP-dependent DNA helicase</fullName>
    </submittedName>
</protein>
<keyword evidence="2" id="KW-0067">ATP-binding</keyword>
<evidence type="ECO:0000313" key="3">
    <source>
        <dbReference type="Proteomes" id="UP000887116"/>
    </source>
</evidence>